<protein>
    <submittedName>
        <fullName evidence="2">MsyB family acidic protein</fullName>
    </submittedName>
</protein>
<sequence>MDLYTTLPEAIEAAREAFLANSPDAESEPDIRQFSLQKYVMQEGEPRWQAEFSGEEDTEEGECLPLLFDEAAQSVWDGDFDPQELLQEWSEEDTLHEWDDGEFQLSPPTDTEEGLRAAEEWTDDDSETERW</sequence>
<dbReference type="AlphaFoldDB" id="A0A085JD91"/>
<evidence type="ECO:0000313" key="2">
    <source>
        <dbReference type="EMBL" id="KFD18437.1"/>
    </source>
</evidence>
<dbReference type="OrthoDB" id="6414156at2"/>
<dbReference type="Pfam" id="PF13984">
    <property type="entry name" value="MsyB"/>
    <property type="match status" value="1"/>
</dbReference>
<reference evidence="2 3" key="1">
    <citation type="submission" date="2014-05" db="EMBL/GenBank/DDBJ databases">
        <title>ATOL: Assembling a taxonomically balanced genome-scale reconstruction of the evolutionary history of the Enterobacteriaceae.</title>
        <authorList>
            <person name="Plunkett G.III."/>
            <person name="Neeno-Eckwall E.C."/>
            <person name="Glasner J.D."/>
            <person name="Perna N.T."/>
        </authorList>
    </citation>
    <scope>NUCLEOTIDE SEQUENCE [LARGE SCALE GENOMIC DNA]</scope>
    <source>
        <strain evidence="2 3">ATCC 33301</strain>
    </source>
</reference>
<name>A0A085JD91_9GAMM</name>
<organism evidence="2 3">
    <name type="scientific">Tatumella ptyseos ATCC 33301</name>
    <dbReference type="NCBI Taxonomy" id="1005995"/>
    <lineage>
        <taxon>Bacteria</taxon>
        <taxon>Pseudomonadati</taxon>
        <taxon>Pseudomonadota</taxon>
        <taxon>Gammaproteobacteria</taxon>
        <taxon>Enterobacterales</taxon>
        <taxon>Erwiniaceae</taxon>
        <taxon>Tatumella</taxon>
    </lineage>
</organism>
<comment type="caution">
    <text evidence="2">The sequence shown here is derived from an EMBL/GenBank/DDBJ whole genome shotgun (WGS) entry which is preliminary data.</text>
</comment>
<evidence type="ECO:0000256" key="1">
    <source>
        <dbReference type="SAM" id="MobiDB-lite"/>
    </source>
</evidence>
<dbReference type="eggNOG" id="ENOG502ZPAE">
    <property type="taxonomic scope" value="Bacteria"/>
</dbReference>
<feature type="region of interest" description="Disordered" evidence="1">
    <location>
        <begin position="91"/>
        <end position="131"/>
    </location>
</feature>
<feature type="compositionally biased region" description="Acidic residues" evidence="1">
    <location>
        <begin position="120"/>
        <end position="131"/>
    </location>
</feature>
<keyword evidence="3" id="KW-1185">Reference proteome</keyword>
<dbReference type="InterPro" id="IPR025729">
    <property type="entry name" value="MsyB"/>
</dbReference>
<accession>A0A085JD91</accession>
<gene>
    <name evidence="2" type="primary">msyB</name>
    <name evidence="2" type="ORF">GTPT_2627</name>
</gene>
<proteinExistence type="predicted"/>
<dbReference type="EMBL" id="JMPR01000038">
    <property type="protein sequence ID" value="KFD18437.1"/>
    <property type="molecule type" value="Genomic_DNA"/>
</dbReference>
<dbReference type="RefSeq" id="WP_025901749.1">
    <property type="nucleotide sequence ID" value="NZ_ATMJ01000001.1"/>
</dbReference>
<dbReference type="NCBIfam" id="NF008544">
    <property type="entry name" value="PRK11467.1"/>
    <property type="match status" value="1"/>
</dbReference>
<dbReference type="Proteomes" id="UP000028602">
    <property type="component" value="Unassembled WGS sequence"/>
</dbReference>
<evidence type="ECO:0000313" key="3">
    <source>
        <dbReference type="Proteomes" id="UP000028602"/>
    </source>
</evidence>